<organism evidence="4 5">
    <name type="scientific">Caenibius tardaugens NBRC 16725</name>
    <dbReference type="NCBI Taxonomy" id="1219035"/>
    <lineage>
        <taxon>Bacteria</taxon>
        <taxon>Pseudomonadati</taxon>
        <taxon>Pseudomonadota</taxon>
        <taxon>Alphaproteobacteria</taxon>
        <taxon>Sphingomonadales</taxon>
        <taxon>Erythrobacteraceae</taxon>
        <taxon>Caenibius</taxon>
    </lineage>
</organism>
<dbReference type="SUPFAM" id="SSF52799">
    <property type="entry name" value="(Phosphotyrosine protein) phosphatases II"/>
    <property type="match status" value="1"/>
</dbReference>
<evidence type="ECO:0000256" key="2">
    <source>
        <dbReference type="SAM" id="SignalP"/>
    </source>
</evidence>
<dbReference type="OrthoDB" id="1188001at2"/>
<dbReference type="AlphaFoldDB" id="U2YJY2"/>
<dbReference type="InterPro" id="IPR029021">
    <property type="entry name" value="Prot-tyrosine_phosphatase-like"/>
</dbReference>
<evidence type="ECO:0000313" key="5">
    <source>
        <dbReference type="Proteomes" id="UP000016568"/>
    </source>
</evidence>
<dbReference type="PANTHER" id="PTHR31126:SF1">
    <property type="entry name" value="TYROSINE SPECIFIC PROTEIN PHOSPHATASES DOMAIN-CONTAINING PROTEIN"/>
    <property type="match status" value="1"/>
</dbReference>
<dbReference type="Gene3D" id="3.90.190.10">
    <property type="entry name" value="Protein tyrosine phosphatase superfamily"/>
    <property type="match status" value="1"/>
</dbReference>
<comment type="similarity">
    <text evidence="1">Belongs to the protein-tyrosine phosphatase family.</text>
</comment>
<dbReference type="GO" id="GO:0004721">
    <property type="term" value="F:phosphoprotein phosphatase activity"/>
    <property type="evidence" value="ECO:0007669"/>
    <property type="project" value="InterPro"/>
</dbReference>
<dbReference type="KEGG" id="ntd:EGO55_02700"/>
<accession>U2YJY2</accession>
<keyword evidence="5" id="KW-1185">Reference proteome</keyword>
<evidence type="ECO:0000313" key="4">
    <source>
        <dbReference type="EMBL" id="GAD48547.1"/>
    </source>
</evidence>
<dbReference type="RefSeq" id="WP_021689454.1">
    <property type="nucleotide sequence ID" value="NZ_BASZ01000003.1"/>
</dbReference>
<evidence type="ECO:0000259" key="3">
    <source>
        <dbReference type="PROSITE" id="PS50056"/>
    </source>
</evidence>
<feature type="chain" id="PRO_5030177717" description="Tyrosine specific protein phosphatases domain-containing protein" evidence="2">
    <location>
        <begin position="25"/>
        <end position="351"/>
    </location>
</feature>
<dbReference type="PROSITE" id="PS50056">
    <property type="entry name" value="TYR_PHOSPHATASE_2"/>
    <property type="match status" value="1"/>
</dbReference>
<dbReference type="InterPro" id="IPR000387">
    <property type="entry name" value="Tyr_Pase_dom"/>
</dbReference>
<comment type="caution">
    <text evidence="4">The sequence shown here is derived from an EMBL/GenBank/DDBJ whole genome shotgun (WGS) entry which is preliminary data.</text>
</comment>
<feature type="signal peptide" evidence="2">
    <location>
        <begin position="1"/>
        <end position="24"/>
    </location>
</feature>
<dbReference type="Pfam" id="PF13350">
    <property type="entry name" value="Y_phosphatase3"/>
    <property type="match status" value="1"/>
</dbReference>
<dbReference type="eggNOG" id="COG2365">
    <property type="taxonomic scope" value="Bacteria"/>
</dbReference>
<dbReference type="InterPro" id="IPR026893">
    <property type="entry name" value="Tyr/Ser_Pase_IphP-type"/>
</dbReference>
<proteinExistence type="inferred from homology"/>
<dbReference type="Proteomes" id="UP000016568">
    <property type="component" value="Unassembled WGS sequence"/>
</dbReference>
<feature type="domain" description="Tyrosine specific protein phosphatases" evidence="3">
    <location>
        <begin position="207"/>
        <end position="244"/>
    </location>
</feature>
<gene>
    <name evidence="4" type="ORF">NT2_03_00350</name>
</gene>
<dbReference type="PANTHER" id="PTHR31126">
    <property type="entry name" value="TYROSINE-PROTEIN PHOSPHATASE"/>
    <property type="match status" value="1"/>
</dbReference>
<protein>
    <recommendedName>
        <fullName evidence="3">Tyrosine specific protein phosphatases domain-containing protein</fullName>
    </recommendedName>
</protein>
<reference evidence="4 5" key="1">
    <citation type="submission" date="2013-09" db="EMBL/GenBank/DDBJ databases">
        <title>Whole genome shotgun sequence of Novosphingobium tardaugens NBRC 16725.</title>
        <authorList>
            <person name="Isaki S."/>
            <person name="Hosoyama A."/>
            <person name="Tsuchikane K."/>
            <person name="Katsumata H."/>
            <person name="Ando Y."/>
            <person name="Yamazaki S."/>
            <person name="Fujita N."/>
        </authorList>
    </citation>
    <scope>NUCLEOTIDE SEQUENCE [LARGE SCALE GENOMIC DNA]</scope>
    <source>
        <strain evidence="4 5">NBRC 16725</strain>
    </source>
</reference>
<keyword evidence="2" id="KW-0732">Signal</keyword>
<dbReference type="EMBL" id="BASZ01000003">
    <property type="protein sequence ID" value="GAD48547.1"/>
    <property type="molecule type" value="Genomic_DNA"/>
</dbReference>
<sequence length="351" mass="38667">MIKTVLKSTSLCAVALCLAGQAIAAEPARIERKDAQSAVLILEDAAPATIWLSRDRILDRHDTLVARKSTAQRVALSLPASQRDYVIVQRGKGAPLVVAERVLPLEQGSNFRDVGGYITKDGKVVRWGQAFRSGAMPMLTDADYALLGQLDIGSVLDLRSLEEREVAPDLLDDRTGALFLSNDYSMKPLFAKMAAGNGENTYAGIEELLVPQFRTLFKRLLADEGAIVYHCSAGQDRTGVATALLYDVLGVDRETILADYHRSTALRRVEFEMPPINPADYPHNPMVQYYAASRAKGPAKAEPLYTPSGQSHLAQFFAYLDRQYGGSEGYLRQKLGFTDADLEKLRTRMLQ</sequence>
<evidence type="ECO:0000256" key="1">
    <source>
        <dbReference type="ARBA" id="ARBA00009580"/>
    </source>
</evidence>
<name>U2YJY2_9SPHN</name>